<feature type="compositionally biased region" description="Low complexity" evidence="1">
    <location>
        <begin position="634"/>
        <end position="643"/>
    </location>
</feature>
<feature type="compositionally biased region" description="Basic residues" evidence="1">
    <location>
        <begin position="1021"/>
        <end position="1031"/>
    </location>
</feature>
<feature type="region of interest" description="Disordered" evidence="1">
    <location>
        <begin position="543"/>
        <end position="572"/>
    </location>
</feature>
<name>A0A8H6XR70_9AGAR</name>
<accession>A0A8H6XR70</accession>
<dbReference type="GO" id="GO:0007095">
    <property type="term" value="P:mitotic G2 DNA damage checkpoint signaling"/>
    <property type="evidence" value="ECO:0007669"/>
    <property type="project" value="InterPro"/>
</dbReference>
<evidence type="ECO:0000313" key="2">
    <source>
        <dbReference type="EMBL" id="KAF7346518.1"/>
    </source>
</evidence>
<dbReference type="OrthoDB" id="552194at2759"/>
<proteinExistence type="predicted"/>
<dbReference type="PANTHER" id="PTHR12162">
    <property type="entry name" value="NIBRIN-RELATED"/>
    <property type="match status" value="1"/>
</dbReference>
<dbReference type="EMBL" id="JACAZH010000019">
    <property type="protein sequence ID" value="KAF7346518.1"/>
    <property type="molecule type" value="Genomic_DNA"/>
</dbReference>
<feature type="region of interest" description="Disordered" evidence="1">
    <location>
        <begin position="608"/>
        <end position="768"/>
    </location>
</feature>
<feature type="compositionally biased region" description="Low complexity" evidence="1">
    <location>
        <begin position="727"/>
        <end position="752"/>
    </location>
</feature>
<protein>
    <submittedName>
        <fullName evidence="2">Putative proline-rich protein</fullName>
    </submittedName>
</protein>
<evidence type="ECO:0000256" key="1">
    <source>
        <dbReference type="SAM" id="MobiDB-lite"/>
    </source>
</evidence>
<dbReference type="AlphaFoldDB" id="A0A8H6XR70"/>
<dbReference type="GO" id="GO:0003684">
    <property type="term" value="F:damaged DNA binding"/>
    <property type="evidence" value="ECO:0007669"/>
    <property type="project" value="TreeGrafter"/>
</dbReference>
<keyword evidence="3" id="KW-1185">Reference proteome</keyword>
<feature type="compositionally biased region" description="Acidic residues" evidence="1">
    <location>
        <begin position="995"/>
        <end position="1005"/>
    </location>
</feature>
<feature type="compositionally biased region" description="Low complexity" evidence="1">
    <location>
        <begin position="911"/>
        <end position="935"/>
    </location>
</feature>
<dbReference type="Proteomes" id="UP000623467">
    <property type="component" value="Unassembled WGS sequence"/>
</dbReference>
<dbReference type="PANTHER" id="PTHR12162:SF0">
    <property type="entry name" value="NIBRIN"/>
    <property type="match status" value="1"/>
</dbReference>
<sequence>MRLSLLPVESGAHALLVYKPSIQIVEEETNPMRVVKFHDAFRVTVTRLSPLANTLSIEAKAYSYLSPPRPKSEDAPSLSLHISKVNEMWTLIAGFDGQDPEALPADKTKLLKPNTDYVLGRKDVALSIVWKKISRAHGTFSVGKFTGKDVADPTTRPSLNYTNTAANKVAGVQRGDELHPINSEETFELLDGDVMTVASHVNITVRWHPVCCYQQPAPGKSKALLTSCASLGIHLVHLPGPDITHHITHSISATTLEVISLVSATAFVTSEWLDEVIRLGGLPHKSDPVSLEDNFRLPPIAKFRPEFDDALPTEQKTHKIWEPNEERMNMLSPYRFICVGEAKHQIDSEYRELLMRANAKIEVFDVTGGAEKWRKALTRAKAKSGQNLIPIANNEACEAAVGKDNWKELVETTRVFGLRFFRHEDIIQAVIKTDVSVFSHPDAADAAPPSSPLPQVIPNTIPDEGSLVLESEAPEEPEPVPPPRKLTRRVSSRQASQEPKPDEEAPAPRRHLTRRAQPTGLPIITGLDDPSILLNNLPDLSSVAQSAPVPAPVDTTGSKPRNSRLKRRVGTSAPVDTLISNAIMSGIEPETGEEPPLKKFKALFDASDPRRSGAESFMHGSGAFDDDDPMSIASGSQTQQTQDGGKKSTRSAIAPLRAVAEEEEEESQMPVDAAPADAGKKRKERSFDEDDVEMAGVEDALNGSNSTSGTGPAAKKRAVPGNAVEHAAATQPAAVAKAATTSASKVSATTKSTGKKDAAGAATGKPDTDDAFLKAIASTKRGKKNEDDFDRDFNRLKISKTNLRAEEVDHRPEWELLETFGDETNLRGNFMVIQDIEVFKIDNHSEKRAVGNDPRWEGKPDFKKFKKIMNTVARKKKIELIVSEDNDAGGLGPSYWKGGNSPAHSEDEFGPAQKRQTQPAKKAAPAPKSKPTSQAIIIDDSEDEVAPKATSKRGKPPSKAEPPKKRATRGASKAPAAPTPLFLDDPDSDVKIEEEPTGMDEDDFDAGQTLPSSAEAAPTKRSTRPTAKKKNVIVDDDSDDGAVFTGFGKKKTRR</sequence>
<comment type="caution">
    <text evidence="2">The sequence shown here is derived from an EMBL/GenBank/DDBJ whole genome shotgun (WGS) entry which is preliminary data.</text>
</comment>
<gene>
    <name evidence="2" type="ORF">MSAN_01879900</name>
</gene>
<evidence type="ECO:0000313" key="3">
    <source>
        <dbReference type="Proteomes" id="UP000623467"/>
    </source>
</evidence>
<feature type="region of interest" description="Disordered" evidence="1">
    <location>
        <begin position="441"/>
        <end position="524"/>
    </location>
</feature>
<reference evidence="2" key="1">
    <citation type="submission" date="2020-05" db="EMBL/GenBank/DDBJ databases">
        <title>Mycena genomes resolve the evolution of fungal bioluminescence.</title>
        <authorList>
            <person name="Tsai I.J."/>
        </authorList>
    </citation>
    <scope>NUCLEOTIDE SEQUENCE</scope>
    <source>
        <strain evidence="2">160909Yilan</strain>
    </source>
</reference>
<dbReference type="GO" id="GO:0030870">
    <property type="term" value="C:Mre11 complex"/>
    <property type="evidence" value="ECO:0007669"/>
    <property type="project" value="InterPro"/>
</dbReference>
<feature type="region of interest" description="Disordered" evidence="1">
    <location>
        <begin position="885"/>
        <end position="1054"/>
    </location>
</feature>
<dbReference type="InterPro" id="IPR040227">
    <property type="entry name" value="Nibrin-rel"/>
</dbReference>
<organism evidence="2 3">
    <name type="scientific">Mycena sanguinolenta</name>
    <dbReference type="NCBI Taxonomy" id="230812"/>
    <lineage>
        <taxon>Eukaryota</taxon>
        <taxon>Fungi</taxon>
        <taxon>Dikarya</taxon>
        <taxon>Basidiomycota</taxon>
        <taxon>Agaricomycotina</taxon>
        <taxon>Agaricomycetes</taxon>
        <taxon>Agaricomycetidae</taxon>
        <taxon>Agaricales</taxon>
        <taxon>Marasmiineae</taxon>
        <taxon>Mycenaceae</taxon>
        <taxon>Mycena</taxon>
    </lineage>
</organism>
<dbReference type="GO" id="GO:0000724">
    <property type="term" value="P:double-strand break repair via homologous recombination"/>
    <property type="evidence" value="ECO:0007669"/>
    <property type="project" value="TreeGrafter"/>
</dbReference>